<feature type="compositionally biased region" description="Polar residues" evidence="8">
    <location>
        <begin position="690"/>
        <end position="710"/>
    </location>
</feature>
<dbReference type="InterPro" id="IPR003439">
    <property type="entry name" value="ABC_transporter-like_ATP-bd"/>
</dbReference>
<dbReference type="InParanoid" id="A0A7M7G5J4"/>
<dbReference type="Gene3D" id="3.40.50.300">
    <property type="entry name" value="P-loop containing nucleotide triphosphate hydrolases"/>
    <property type="match status" value="2"/>
</dbReference>
<evidence type="ECO:0000313" key="12">
    <source>
        <dbReference type="EnsemblMetazoa" id="XP_001604943"/>
    </source>
</evidence>
<comment type="subcellular location">
    <subcellularLocation>
        <location evidence="1">Membrane</location>
    </subcellularLocation>
</comment>
<feature type="transmembrane region" description="Helical" evidence="9">
    <location>
        <begin position="296"/>
        <end position="323"/>
    </location>
</feature>
<evidence type="ECO:0000256" key="2">
    <source>
        <dbReference type="ARBA" id="ARBA00022448"/>
    </source>
</evidence>
<feature type="domain" description="ABC transporter" evidence="10">
    <location>
        <begin position="431"/>
        <end position="655"/>
    </location>
</feature>
<dbReference type="PROSITE" id="PS50893">
    <property type="entry name" value="ABC_TRANSPORTER_2"/>
    <property type="match status" value="2"/>
</dbReference>
<accession>A0A7M7G5J4</accession>
<dbReference type="Gene3D" id="1.20.1560.10">
    <property type="entry name" value="ABC transporter type 1, transmembrane domain"/>
    <property type="match status" value="2"/>
</dbReference>
<dbReference type="SMR" id="A0A7M7G5J4"/>
<sequence>MTIDNTSFFSYIYSSWLTKYLWKAYRKGITLDEVPDISALDSSSCNIQKFENLWNEELRHRGPTSASLPLVAWRFVRFRVLTSCILNAASQIVSFILQTIFLRKLLEYSEGSESYFFNGMHWVIYIVVFDLLQMTLSTWSDIMNQRTALRLKSACLSLLFKKVVNLNSVTHKNTDELLSMLSRDGHKIYEAVKYGTSIVNGPVVTVCALICISLWLSPSALLGIVIFLSFYVIQYWLVHLIDYCKSGANEFTRIRIKKTVSALKSIRLIKINGWEQHFVQNITNVRSRESKWLWKLSYVNSLNSSIAHAIPIIAIIAIFFMHFSMTRDLTASVAFPICVVVIVQMQSAFMSMKSSLSRLRDSLITFNKIKGGLLLEDTSCHVSKPYEASQAVAIVNGTFVHDKFKKQNYDSENAEDAKKNNFASIDSVTEPEKEKLTEQPTFQPKRIEILSNITFKAKKGQLIGICGKANSGKSSLLLAALGQIKMTNGQLMRQGSCAYVGQKAWLSNTTIRENILFEEAYDAKRYYEAQVVCKLRQDIKRLPDGDETEIGETGVEIPEALRQKIALARAFYADRDIYFMDDPLSSMENSVAQEIFEDLIIRALGEKTILFVTHDLEYLDRCDYMYIMRDRRIAEHGRHKELMRLGREYAAMVRTAIDAEGDYANEFSDSQDDNSEKETEDLKAKENRKASLNNGANTDNESRKSNSSSIDGDEDNVEPREITAMTYYTYVKSLGGFVLLFPIILVYVIYASIGVLSLLRLTWWIEAINDTEKENSFSFYKNWYGSCFFLVVLGCIVQSFVVQFATTRIADNIHYNLLNKILNAPIKFFDAASIGRIKNLLLQDLDNVSLSLPSKLDNTLRYMIVGFIAFFVLMSTIPWFTNYVVFCSILFFFVGKIYRAAQKNLIRLENMVRLATKNFLQNSIQGLSTIRTFKKENDLLSKFQDLMDHNSACIFIKGVSEKWLSIRLQILTTTCIFVAASSIVTMKGEISPAVAGLTFVFILQVPNIIEMNIRYFSKTEIGFVSVKNICDYLQALVHERDNKPASFNPDLEWPATGSIDFEKVHMTLGYDARFMLSNATFSIMDSEKIGLLARKELDKSAFIEAIYRLNELAEGKISIDNVDISKIDLKLLRNRISIIPRAPVFYGTVRFFLDPAKLHTDADIWHALERVHLKDKISAVASKLHYTIDGKIFSTSEKQRLFLAKAFLCQNKILLIEEIVNPDFEASGLVNQVIEKEFSNSTVVTITSRTRTALSCDRVLVIDSSRVLEFDTPSILMADQNSNLRKIIEEEDAAKKRRASIQKL</sequence>
<evidence type="ECO:0000259" key="11">
    <source>
        <dbReference type="PROSITE" id="PS50929"/>
    </source>
</evidence>
<evidence type="ECO:0000256" key="1">
    <source>
        <dbReference type="ARBA" id="ARBA00004370"/>
    </source>
</evidence>
<evidence type="ECO:0000256" key="8">
    <source>
        <dbReference type="SAM" id="MobiDB-lite"/>
    </source>
</evidence>
<feature type="transmembrane region" description="Helical" evidence="9">
    <location>
        <begin position="783"/>
        <end position="805"/>
    </location>
</feature>
<keyword evidence="2" id="KW-0813">Transport</keyword>
<evidence type="ECO:0000313" key="13">
    <source>
        <dbReference type="Proteomes" id="UP000002358"/>
    </source>
</evidence>
<feature type="domain" description="ABC transmembrane type-1" evidence="11">
    <location>
        <begin position="743"/>
        <end position="1005"/>
    </location>
</feature>
<dbReference type="GO" id="GO:0005524">
    <property type="term" value="F:ATP binding"/>
    <property type="evidence" value="ECO:0007669"/>
    <property type="project" value="UniProtKB-KW"/>
</dbReference>
<dbReference type="PROSITE" id="PS50929">
    <property type="entry name" value="ABC_TM1F"/>
    <property type="match status" value="2"/>
</dbReference>
<dbReference type="GO" id="GO:0016887">
    <property type="term" value="F:ATP hydrolysis activity"/>
    <property type="evidence" value="ECO:0007669"/>
    <property type="project" value="InterPro"/>
</dbReference>
<proteinExistence type="predicted"/>
<dbReference type="EnsemblMetazoa" id="XM_001604893">
    <property type="protein sequence ID" value="XP_001604943"/>
    <property type="gene ID" value="LOC100121338"/>
</dbReference>
<feature type="transmembrane region" description="Helical" evidence="9">
    <location>
        <begin position="80"/>
        <end position="102"/>
    </location>
</feature>
<dbReference type="InterPro" id="IPR003593">
    <property type="entry name" value="AAA+_ATPase"/>
</dbReference>
<evidence type="ECO:0000256" key="9">
    <source>
        <dbReference type="SAM" id="Phobius"/>
    </source>
</evidence>
<dbReference type="Proteomes" id="UP000002358">
    <property type="component" value="Chromosome 1"/>
</dbReference>
<feature type="domain" description="ABC transporter" evidence="10">
    <location>
        <begin position="1059"/>
        <end position="1289"/>
    </location>
</feature>
<feature type="transmembrane region" description="Helical" evidence="9">
    <location>
        <begin position="191"/>
        <end position="215"/>
    </location>
</feature>
<dbReference type="InterPro" id="IPR011527">
    <property type="entry name" value="ABC1_TM_dom"/>
</dbReference>
<dbReference type="CDD" id="cd18599">
    <property type="entry name" value="ABC_6TM_MRP5_8_9_D2"/>
    <property type="match status" value="1"/>
</dbReference>
<evidence type="ECO:0000256" key="7">
    <source>
        <dbReference type="ARBA" id="ARBA00023136"/>
    </source>
</evidence>
<dbReference type="KEGG" id="nvi:100121338"/>
<dbReference type="InterPro" id="IPR050173">
    <property type="entry name" value="ABC_transporter_C-like"/>
</dbReference>
<dbReference type="SMART" id="SM00382">
    <property type="entry name" value="AAA"/>
    <property type="match status" value="1"/>
</dbReference>
<keyword evidence="6 9" id="KW-1133">Transmembrane helix</keyword>
<dbReference type="PANTHER" id="PTHR24223">
    <property type="entry name" value="ATP-BINDING CASSETTE SUB-FAMILY C"/>
    <property type="match status" value="1"/>
</dbReference>
<evidence type="ECO:0000256" key="5">
    <source>
        <dbReference type="ARBA" id="ARBA00022840"/>
    </source>
</evidence>
<evidence type="ECO:0000256" key="4">
    <source>
        <dbReference type="ARBA" id="ARBA00022741"/>
    </source>
</evidence>
<feature type="transmembrane region" description="Helical" evidence="9">
    <location>
        <begin position="737"/>
        <end position="763"/>
    </location>
</feature>
<dbReference type="Pfam" id="PF00664">
    <property type="entry name" value="ABC_membrane"/>
    <property type="match status" value="2"/>
</dbReference>
<keyword evidence="4" id="KW-0547">Nucleotide-binding</keyword>
<evidence type="ECO:0000256" key="3">
    <source>
        <dbReference type="ARBA" id="ARBA00022692"/>
    </source>
</evidence>
<dbReference type="SUPFAM" id="SSF52540">
    <property type="entry name" value="P-loop containing nucleoside triphosphate hydrolases"/>
    <property type="match status" value="2"/>
</dbReference>
<name>A0A7M7G5J4_NASVI</name>
<dbReference type="Pfam" id="PF00005">
    <property type="entry name" value="ABC_tran"/>
    <property type="match status" value="2"/>
</dbReference>
<dbReference type="GO" id="GO:0140359">
    <property type="term" value="F:ABC-type transporter activity"/>
    <property type="evidence" value="ECO:0007669"/>
    <property type="project" value="InterPro"/>
</dbReference>
<feature type="transmembrane region" description="Helical" evidence="9">
    <location>
        <begin position="122"/>
        <end position="142"/>
    </location>
</feature>
<organism evidence="12 13">
    <name type="scientific">Nasonia vitripennis</name>
    <name type="common">Parasitic wasp</name>
    <dbReference type="NCBI Taxonomy" id="7425"/>
    <lineage>
        <taxon>Eukaryota</taxon>
        <taxon>Metazoa</taxon>
        <taxon>Ecdysozoa</taxon>
        <taxon>Arthropoda</taxon>
        <taxon>Hexapoda</taxon>
        <taxon>Insecta</taxon>
        <taxon>Pterygota</taxon>
        <taxon>Neoptera</taxon>
        <taxon>Endopterygota</taxon>
        <taxon>Hymenoptera</taxon>
        <taxon>Apocrita</taxon>
        <taxon>Proctotrupomorpha</taxon>
        <taxon>Chalcidoidea</taxon>
        <taxon>Pteromalidae</taxon>
        <taxon>Pteromalinae</taxon>
        <taxon>Nasonia</taxon>
    </lineage>
</organism>
<dbReference type="OrthoDB" id="6500128at2759"/>
<keyword evidence="5" id="KW-0067">ATP-binding</keyword>
<feature type="domain" description="ABC transmembrane type-1" evidence="11">
    <location>
        <begin position="91"/>
        <end position="368"/>
    </location>
</feature>
<feature type="transmembrane region" description="Helical" evidence="9">
    <location>
        <begin position="329"/>
        <end position="350"/>
    </location>
</feature>
<feature type="region of interest" description="Disordered" evidence="8">
    <location>
        <begin position="665"/>
        <end position="716"/>
    </location>
</feature>
<dbReference type="InterPro" id="IPR027417">
    <property type="entry name" value="P-loop_NTPase"/>
</dbReference>
<feature type="transmembrane region" description="Helical" evidence="9">
    <location>
        <begin position="859"/>
        <end position="877"/>
    </location>
</feature>
<keyword evidence="3 9" id="KW-0812">Transmembrane</keyword>
<dbReference type="SUPFAM" id="SSF90123">
    <property type="entry name" value="ABC transporter transmembrane region"/>
    <property type="match status" value="2"/>
</dbReference>
<evidence type="ECO:0000256" key="6">
    <source>
        <dbReference type="ARBA" id="ARBA00022989"/>
    </source>
</evidence>
<dbReference type="GO" id="GO:0016020">
    <property type="term" value="C:membrane"/>
    <property type="evidence" value="ECO:0007669"/>
    <property type="project" value="UniProtKB-SubCell"/>
</dbReference>
<dbReference type="PANTHER" id="PTHR24223:SF447">
    <property type="entry name" value="MULTIDRUG RESISTANCE-ASSOCIATED PROTEIN 5"/>
    <property type="match status" value="1"/>
</dbReference>
<gene>
    <name evidence="12" type="primary">100121338</name>
</gene>
<reference evidence="12" key="1">
    <citation type="submission" date="2021-01" db="UniProtKB">
        <authorList>
            <consortium name="EnsemblMetazoa"/>
        </authorList>
    </citation>
    <scope>IDENTIFICATION</scope>
</reference>
<evidence type="ECO:0000259" key="10">
    <source>
        <dbReference type="PROSITE" id="PS50893"/>
    </source>
</evidence>
<protein>
    <submittedName>
        <fullName evidence="12">Uncharacterized protein</fullName>
    </submittedName>
</protein>
<keyword evidence="13" id="KW-1185">Reference proteome</keyword>
<feature type="transmembrane region" description="Helical" evidence="9">
    <location>
        <begin position="221"/>
        <end position="238"/>
    </location>
</feature>
<feature type="compositionally biased region" description="Basic and acidic residues" evidence="8">
    <location>
        <begin position="674"/>
        <end position="689"/>
    </location>
</feature>
<dbReference type="InterPro" id="IPR036640">
    <property type="entry name" value="ABC1_TM_sf"/>
</dbReference>
<keyword evidence="7 9" id="KW-0472">Membrane</keyword>